<dbReference type="KEGG" id="dno:DNO_1123"/>
<feature type="domain" description="HRDC" evidence="1">
    <location>
        <begin position="208"/>
        <end position="286"/>
    </location>
</feature>
<name>A5EXN2_DICNV</name>
<dbReference type="GO" id="GO:0000166">
    <property type="term" value="F:nucleotide binding"/>
    <property type="evidence" value="ECO:0007669"/>
    <property type="project" value="InterPro"/>
</dbReference>
<dbReference type="PANTHER" id="PTHR47649">
    <property type="entry name" value="RIBONUCLEASE D"/>
    <property type="match status" value="1"/>
</dbReference>
<dbReference type="SMART" id="SM00341">
    <property type="entry name" value="HRDC"/>
    <property type="match status" value="1"/>
</dbReference>
<dbReference type="InterPro" id="IPR002562">
    <property type="entry name" value="3'-5'_exonuclease_dom"/>
</dbReference>
<dbReference type="InterPro" id="IPR051086">
    <property type="entry name" value="RNase_D-like"/>
</dbReference>
<evidence type="ECO:0000313" key="2">
    <source>
        <dbReference type="EMBL" id="ABQ14202.1"/>
    </source>
</evidence>
<dbReference type="Pfam" id="PF00570">
    <property type="entry name" value="HRDC"/>
    <property type="match status" value="1"/>
</dbReference>
<dbReference type="InterPro" id="IPR044876">
    <property type="entry name" value="HRDC_dom_sf"/>
</dbReference>
<dbReference type="Gene3D" id="1.10.150.80">
    <property type="entry name" value="HRDC domain"/>
    <property type="match status" value="1"/>
</dbReference>
<dbReference type="InterPro" id="IPR012337">
    <property type="entry name" value="RNaseH-like_sf"/>
</dbReference>
<dbReference type="InterPro" id="IPR010997">
    <property type="entry name" value="HRDC-like_sf"/>
</dbReference>
<evidence type="ECO:0000313" key="3">
    <source>
        <dbReference type="Proteomes" id="UP000000248"/>
    </source>
</evidence>
<dbReference type="GO" id="GO:0008408">
    <property type="term" value="F:3'-5' exonuclease activity"/>
    <property type="evidence" value="ECO:0007669"/>
    <property type="project" value="InterPro"/>
</dbReference>
<dbReference type="RefSeq" id="WP_012031426.1">
    <property type="nucleotide sequence ID" value="NC_009446.1"/>
</dbReference>
<dbReference type="PANTHER" id="PTHR47649:SF1">
    <property type="entry name" value="RIBONUCLEASE D"/>
    <property type="match status" value="1"/>
</dbReference>
<dbReference type="HOGENOM" id="CLU_042387_0_0_6"/>
<organism evidence="2 3">
    <name type="scientific">Dichelobacter nodosus (strain VCS1703A)</name>
    <dbReference type="NCBI Taxonomy" id="246195"/>
    <lineage>
        <taxon>Bacteria</taxon>
        <taxon>Pseudomonadati</taxon>
        <taxon>Pseudomonadota</taxon>
        <taxon>Gammaproteobacteria</taxon>
        <taxon>Cardiobacteriales</taxon>
        <taxon>Cardiobacteriaceae</taxon>
        <taxon>Dichelobacter</taxon>
    </lineage>
</organism>
<dbReference type="STRING" id="246195.DNO_1123"/>
<gene>
    <name evidence="2" type="primary">rnd</name>
    <name evidence="2" type="ordered locus">DNO_1123</name>
</gene>
<dbReference type="InterPro" id="IPR036397">
    <property type="entry name" value="RNaseH_sf"/>
</dbReference>
<keyword evidence="2" id="KW-0378">Hydrolase</keyword>
<dbReference type="Gene3D" id="3.30.420.10">
    <property type="entry name" value="Ribonuclease H-like superfamily/Ribonuclease H"/>
    <property type="match status" value="1"/>
</dbReference>
<evidence type="ECO:0000259" key="1">
    <source>
        <dbReference type="PROSITE" id="PS50967"/>
    </source>
</evidence>
<protein>
    <submittedName>
        <fullName evidence="2">Ribonuclease D</fullName>
        <ecNumber evidence="2">3.1.26.3</ecNumber>
    </submittedName>
</protein>
<dbReference type="SUPFAM" id="SSF47819">
    <property type="entry name" value="HRDC-like"/>
    <property type="match status" value="1"/>
</dbReference>
<sequence>MTYQTKWQLTDHLEQLDPERIVVYDSEFVRERHYYPKLSLVQIMQPAWQKAQLIDMQSELCCSVWQQLAQQRAPVVIHAASQDLELMHLHGQLLPNMFRDTQIGFSLISPHKAISYLGFVQHYLGIDLDKSETRSDWLARPLTNEQCQYAANDVGLLLQAYPLLCADLQRLNRMHWWQEECQNLLHEQYHHKEPYHWFKLRGAPQKIRKIHQNTAEALVQLRETVAEKYDLPRRKILSDEKIIEIALAQPQKFDDCLALLPAEHYFLAEENIAEHFEQIRTQTPPAQPRAARLNKRQRNILTQLMQFTDDVANALNIHAETLATPNQLRSWILNQEKSALNHGWRQAIFAEFKLR</sequence>
<reference evidence="2 3" key="1">
    <citation type="journal article" date="2007" name="Nat. Biotechnol.">
        <title>Genome sequence and identification of candidate vaccine antigens from the animal pathogen Dichelobacter nodosus.</title>
        <authorList>
            <person name="Myers G.S."/>
            <person name="Parker D."/>
            <person name="Al-Hasani K."/>
            <person name="Kennan R.M."/>
            <person name="Seemann T."/>
            <person name="Ren Q."/>
            <person name="Badger J.H."/>
            <person name="Selengut J.D."/>
            <person name="Deboy R.T."/>
            <person name="Tettelin H."/>
            <person name="Boyce J.D."/>
            <person name="McCarl V.P."/>
            <person name="Han X."/>
            <person name="Nelson W.C."/>
            <person name="Madupu R."/>
            <person name="Mohamoud Y."/>
            <person name="Holley T."/>
            <person name="Fedorova N."/>
            <person name="Khouri H."/>
            <person name="Bottomley S.P."/>
            <person name="Whittington R.J."/>
            <person name="Adler B."/>
            <person name="Songer J.G."/>
            <person name="Rood J.I."/>
            <person name="Paulsen I.T."/>
        </authorList>
    </citation>
    <scope>NUCLEOTIDE SEQUENCE [LARGE SCALE GENOMIC DNA]</scope>
    <source>
        <strain evidence="2 3">VCS1703A</strain>
    </source>
</reference>
<dbReference type="SMART" id="SM00474">
    <property type="entry name" value="35EXOc"/>
    <property type="match status" value="1"/>
</dbReference>
<dbReference type="InterPro" id="IPR002121">
    <property type="entry name" value="HRDC_dom"/>
</dbReference>
<dbReference type="EC" id="3.1.26.3" evidence="2"/>
<dbReference type="Proteomes" id="UP000000248">
    <property type="component" value="Chromosome"/>
</dbReference>
<dbReference type="GO" id="GO:0006139">
    <property type="term" value="P:nucleobase-containing compound metabolic process"/>
    <property type="evidence" value="ECO:0007669"/>
    <property type="project" value="InterPro"/>
</dbReference>
<dbReference type="GO" id="GO:0003676">
    <property type="term" value="F:nucleic acid binding"/>
    <property type="evidence" value="ECO:0007669"/>
    <property type="project" value="InterPro"/>
</dbReference>
<dbReference type="Pfam" id="PF01612">
    <property type="entry name" value="DNA_pol_A_exo1"/>
    <property type="match status" value="1"/>
</dbReference>
<keyword evidence="3" id="KW-1185">Reference proteome</keyword>
<dbReference type="SUPFAM" id="SSF53098">
    <property type="entry name" value="Ribonuclease H-like"/>
    <property type="match status" value="1"/>
</dbReference>
<dbReference type="eggNOG" id="COG0349">
    <property type="taxonomic scope" value="Bacteria"/>
</dbReference>
<dbReference type="CDD" id="cd06142">
    <property type="entry name" value="RNaseD_exo"/>
    <property type="match status" value="1"/>
</dbReference>
<dbReference type="PROSITE" id="PS50967">
    <property type="entry name" value="HRDC"/>
    <property type="match status" value="1"/>
</dbReference>
<accession>A5EXN2</accession>
<dbReference type="OrthoDB" id="9800549at2"/>
<dbReference type="GO" id="GO:0004525">
    <property type="term" value="F:ribonuclease III activity"/>
    <property type="evidence" value="ECO:0007669"/>
    <property type="project" value="UniProtKB-EC"/>
</dbReference>
<proteinExistence type="predicted"/>
<dbReference type="AlphaFoldDB" id="A5EXN2"/>
<dbReference type="EMBL" id="CP000513">
    <property type="protein sequence ID" value="ABQ14202.1"/>
    <property type="molecule type" value="Genomic_DNA"/>
</dbReference>